<proteinExistence type="predicted"/>
<reference evidence="2" key="1">
    <citation type="submission" date="2023-03" db="EMBL/GenBank/DDBJ databases">
        <title>Massive genome expansion in bonnet fungi (Mycena s.s.) driven by repeated elements and novel gene families across ecological guilds.</title>
        <authorList>
            <consortium name="Lawrence Berkeley National Laboratory"/>
            <person name="Harder C.B."/>
            <person name="Miyauchi S."/>
            <person name="Viragh M."/>
            <person name="Kuo A."/>
            <person name="Thoen E."/>
            <person name="Andreopoulos B."/>
            <person name="Lu D."/>
            <person name="Skrede I."/>
            <person name="Drula E."/>
            <person name="Henrissat B."/>
            <person name="Morin E."/>
            <person name="Kohler A."/>
            <person name="Barry K."/>
            <person name="LaButti K."/>
            <person name="Morin E."/>
            <person name="Salamov A."/>
            <person name="Lipzen A."/>
            <person name="Mereny Z."/>
            <person name="Hegedus B."/>
            <person name="Baldrian P."/>
            <person name="Stursova M."/>
            <person name="Weitz H."/>
            <person name="Taylor A."/>
            <person name="Grigoriev I.V."/>
            <person name="Nagy L.G."/>
            <person name="Martin F."/>
            <person name="Kauserud H."/>
        </authorList>
    </citation>
    <scope>NUCLEOTIDE SEQUENCE</scope>
    <source>
        <strain evidence="2">CBHHK173m</strain>
    </source>
</reference>
<organism evidence="2 3">
    <name type="scientific">Mycena belliarum</name>
    <dbReference type="NCBI Taxonomy" id="1033014"/>
    <lineage>
        <taxon>Eukaryota</taxon>
        <taxon>Fungi</taxon>
        <taxon>Dikarya</taxon>
        <taxon>Basidiomycota</taxon>
        <taxon>Agaricomycotina</taxon>
        <taxon>Agaricomycetes</taxon>
        <taxon>Agaricomycetidae</taxon>
        <taxon>Agaricales</taxon>
        <taxon>Marasmiineae</taxon>
        <taxon>Mycenaceae</taxon>
        <taxon>Mycena</taxon>
    </lineage>
</organism>
<gene>
    <name evidence="2" type="ORF">B0H15DRAFT_1024553</name>
</gene>
<feature type="signal peptide" evidence="1">
    <location>
        <begin position="1"/>
        <end position="16"/>
    </location>
</feature>
<dbReference type="AlphaFoldDB" id="A0AAD6TZ28"/>
<evidence type="ECO:0000313" key="3">
    <source>
        <dbReference type="Proteomes" id="UP001222325"/>
    </source>
</evidence>
<feature type="non-terminal residue" evidence="2">
    <location>
        <position position="112"/>
    </location>
</feature>
<protein>
    <submittedName>
        <fullName evidence="2">Uncharacterized protein</fullName>
    </submittedName>
</protein>
<dbReference type="Proteomes" id="UP001222325">
    <property type="component" value="Unassembled WGS sequence"/>
</dbReference>
<evidence type="ECO:0000313" key="2">
    <source>
        <dbReference type="EMBL" id="KAJ7082437.1"/>
    </source>
</evidence>
<keyword evidence="1" id="KW-0732">Signal</keyword>
<feature type="chain" id="PRO_5042084175" evidence="1">
    <location>
        <begin position="17"/>
        <end position="112"/>
    </location>
</feature>
<accession>A0AAD6TZ28</accession>
<dbReference type="PROSITE" id="PS51257">
    <property type="entry name" value="PROKAR_LIPOPROTEIN"/>
    <property type="match status" value="1"/>
</dbReference>
<sequence length="112" mass="11204">MKFIAVLLAAASAALATKTLPVVSSYSAAGCSGTPLATWTGVPENAFCQATPGAVALNVVGGTAKCEIDLYTSSNCDGTNGKFITTVPSNADSCFNTSTGFSSVRILCISVG</sequence>
<keyword evidence="3" id="KW-1185">Reference proteome</keyword>
<dbReference type="EMBL" id="JARJCN010000045">
    <property type="protein sequence ID" value="KAJ7082437.1"/>
    <property type="molecule type" value="Genomic_DNA"/>
</dbReference>
<comment type="caution">
    <text evidence="2">The sequence shown here is derived from an EMBL/GenBank/DDBJ whole genome shotgun (WGS) entry which is preliminary data.</text>
</comment>
<name>A0AAD6TZ28_9AGAR</name>
<evidence type="ECO:0000256" key="1">
    <source>
        <dbReference type="SAM" id="SignalP"/>
    </source>
</evidence>